<feature type="transmembrane region" description="Helical" evidence="1">
    <location>
        <begin position="90"/>
        <end position="109"/>
    </location>
</feature>
<reference evidence="3" key="1">
    <citation type="submission" date="2017-01" db="EMBL/GenBank/DDBJ databases">
        <title>Draft genome of the species Salinivibrio costicola subsp. alcaliphilus.</title>
        <authorList>
            <person name="Lopez-Hermoso C."/>
            <person name="De La Haba R."/>
            <person name="Sanchez-Porro C."/>
            <person name="Ventosa A."/>
        </authorList>
    </citation>
    <scope>NUCLEOTIDE SEQUENCE [LARGE SCALE GENOMIC DNA]</scope>
    <source>
        <strain evidence="3">CBH448</strain>
    </source>
</reference>
<evidence type="ECO:0000256" key="1">
    <source>
        <dbReference type="SAM" id="Phobius"/>
    </source>
</evidence>
<organism evidence="2 3">
    <name type="scientific">Salinivibrio costicola subsp. alcaliphilus</name>
    <dbReference type="NCBI Taxonomy" id="272773"/>
    <lineage>
        <taxon>Bacteria</taxon>
        <taxon>Pseudomonadati</taxon>
        <taxon>Pseudomonadota</taxon>
        <taxon>Gammaproteobacteria</taxon>
        <taxon>Vibrionales</taxon>
        <taxon>Vibrionaceae</taxon>
        <taxon>Salinivibrio</taxon>
    </lineage>
</organism>
<comment type="caution">
    <text evidence="2">The sequence shown here is derived from an EMBL/GenBank/DDBJ whole genome shotgun (WGS) entry which is preliminary data.</text>
</comment>
<dbReference type="Proteomes" id="UP000189431">
    <property type="component" value="Unassembled WGS sequence"/>
</dbReference>
<protein>
    <submittedName>
        <fullName evidence="2">Uncharacterized protein</fullName>
    </submittedName>
</protein>
<proteinExistence type="predicted"/>
<keyword evidence="1" id="KW-0812">Transmembrane</keyword>
<name>A0ABX3KY67_SALCS</name>
<dbReference type="EMBL" id="MUFR01000001">
    <property type="protein sequence ID" value="OOF35502.1"/>
    <property type="molecule type" value="Genomic_DNA"/>
</dbReference>
<keyword evidence="3" id="KW-1185">Reference proteome</keyword>
<feature type="transmembrane region" description="Helical" evidence="1">
    <location>
        <begin position="66"/>
        <end position="84"/>
    </location>
</feature>
<feature type="transmembrane region" description="Helical" evidence="1">
    <location>
        <begin position="193"/>
        <end position="210"/>
    </location>
</feature>
<feature type="transmembrane region" description="Helical" evidence="1">
    <location>
        <begin position="216"/>
        <end position="237"/>
    </location>
</feature>
<accession>A0ABX3KY67</accession>
<feature type="transmembrane region" description="Helical" evidence="1">
    <location>
        <begin position="151"/>
        <end position="181"/>
    </location>
</feature>
<dbReference type="RefSeq" id="WP_077668869.1">
    <property type="nucleotide sequence ID" value="NZ_MUFR01000001.1"/>
</dbReference>
<sequence>MRISSLVWPAIVLAIAIAASISAGDALHGLAIMAPALFFFYPDKLASWLLLLGMAALALSLPQLPALLAASTLLILPALSLWFNPDRHPHVKWLLGAVMLAIFAGIMALQSEAKLGGAPWFLALQLAALCGLWLSMQYWPGYQPPRRGAWLVLPILAAAVGWPSALWSVAVVAMIGLLQWVALTPRLAASRHPAMHILPCVPFLVIAWRVPYQLTMSLLVAWATMLAAIWVGEYLLLEDSDDD</sequence>
<feature type="transmembrane region" description="Helical" evidence="1">
    <location>
        <begin position="39"/>
        <end position="59"/>
    </location>
</feature>
<evidence type="ECO:0000313" key="3">
    <source>
        <dbReference type="Proteomes" id="UP000189431"/>
    </source>
</evidence>
<keyword evidence="1" id="KW-0472">Membrane</keyword>
<keyword evidence="1" id="KW-1133">Transmembrane helix</keyword>
<gene>
    <name evidence="2" type="ORF">BZJ21_00605</name>
</gene>
<feature type="transmembrane region" description="Helical" evidence="1">
    <location>
        <begin position="121"/>
        <end position="139"/>
    </location>
</feature>
<evidence type="ECO:0000313" key="2">
    <source>
        <dbReference type="EMBL" id="OOF35502.1"/>
    </source>
</evidence>